<proteinExistence type="predicted"/>
<comment type="caution">
    <text evidence="8">The sequence shown here is derived from an EMBL/GenBank/DDBJ whole genome shotgun (WGS) entry which is preliminary data.</text>
</comment>
<feature type="domain" description="Type II secretion system protein GspF" evidence="7">
    <location>
        <begin position="189"/>
        <end position="314"/>
    </location>
</feature>
<accession>A0ABV5X234</accession>
<name>A0ABV5X234_9MICO</name>
<protein>
    <submittedName>
        <fullName evidence="8">Type II secretion system F family protein</fullName>
    </submittedName>
</protein>
<keyword evidence="3 6" id="KW-0812">Transmembrane</keyword>
<dbReference type="EMBL" id="JBHMAU010000054">
    <property type="protein sequence ID" value="MFB9776502.1"/>
    <property type="molecule type" value="Genomic_DNA"/>
</dbReference>
<comment type="subcellular location">
    <subcellularLocation>
        <location evidence="1">Cell membrane</location>
        <topology evidence="1">Multi-pass membrane protein</topology>
    </subcellularLocation>
</comment>
<sequence>MPFDMHFGPLGSLRFDPTHPAVIIGTGLILGLSLAFFVTSWPIFNRITLADRIAPYLRDQPRLASLFAEPEPADAGVRGILVSWLNRSGAWLTSRLTTHAGIKARLDRLGVEETVERFRARQLLLIAGGFGAGALMAAAVSISRGPNPAIVLLCLGFGAVGGHLFNDWWLSHRVRQREARILAEFPTIAELLALSITAGEGTIDALDRACRATEGELSRELAYTLAEARTGTPLVEALDNLGKRTGIQSIAQFVDGMAVAIARGTPLSEVLRAQASDVRDEGRRQLMELSGKKEVGMLVPVVIFVLPITVLFAVFPSLAVLNLNY</sequence>
<feature type="transmembrane region" description="Helical" evidence="6">
    <location>
        <begin position="123"/>
        <end position="143"/>
    </location>
</feature>
<evidence type="ECO:0000259" key="7">
    <source>
        <dbReference type="Pfam" id="PF00482"/>
    </source>
</evidence>
<keyword evidence="9" id="KW-1185">Reference proteome</keyword>
<evidence type="ECO:0000256" key="6">
    <source>
        <dbReference type="SAM" id="Phobius"/>
    </source>
</evidence>
<dbReference type="PANTHER" id="PTHR35007">
    <property type="entry name" value="INTEGRAL MEMBRANE PROTEIN-RELATED"/>
    <property type="match status" value="1"/>
</dbReference>
<evidence type="ECO:0000256" key="5">
    <source>
        <dbReference type="ARBA" id="ARBA00023136"/>
    </source>
</evidence>
<evidence type="ECO:0000256" key="1">
    <source>
        <dbReference type="ARBA" id="ARBA00004651"/>
    </source>
</evidence>
<dbReference type="RefSeq" id="WP_376840334.1">
    <property type="nucleotide sequence ID" value="NZ_JBHMAU010000054.1"/>
</dbReference>
<keyword evidence="4 6" id="KW-1133">Transmembrane helix</keyword>
<evidence type="ECO:0000256" key="4">
    <source>
        <dbReference type="ARBA" id="ARBA00022989"/>
    </source>
</evidence>
<evidence type="ECO:0000256" key="3">
    <source>
        <dbReference type="ARBA" id="ARBA00022692"/>
    </source>
</evidence>
<reference evidence="8 9" key="1">
    <citation type="submission" date="2024-09" db="EMBL/GenBank/DDBJ databases">
        <authorList>
            <person name="Sun Q."/>
            <person name="Mori K."/>
        </authorList>
    </citation>
    <scope>NUCLEOTIDE SEQUENCE [LARGE SCALE GENOMIC DNA]</scope>
    <source>
        <strain evidence="8 9">JCM 11683</strain>
    </source>
</reference>
<organism evidence="8 9">
    <name type="scientific">Brevibacterium otitidis</name>
    <dbReference type="NCBI Taxonomy" id="53364"/>
    <lineage>
        <taxon>Bacteria</taxon>
        <taxon>Bacillati</taxon>
        <taxon>Actinomycetota</taxon>
        <taxon>Actinomycetes</taxon>
        <taxon>Micrococcales</taxon>
        <taxon>Brevibacteriaceae</taxon>
        <taxon>Brevibacterium</taxon>
    </lineage>
</organism>
<gene>
    <name evidence="8" type="ORF">ACFFN1_08805</name>
</gene>
<feature type="transmembrane region" description="Helical" evidence="6">
    <location>
        <begin position="149"/>
        <end position="170"/>
    </location>
</feature>
<keyword evidence="5 6" id="KW-0472">Membrane</keyword>
<feature type="transmembrane region" description="Helical" evidence="6">
    <location>
        <begin position="20"/>
        <end position="44"/>
    </location>
</feature>
<evidence type="ECO:0000256" key="2">
    <source>
        <dbReference type="ARBA" id="ARBA00022475"/>
    </source>
</evidence>
<evidence type="ECO:0000313" key="8">
    <source>
        <dbReference type="EMBL" id="MFB9776502.1"/>
    </source>
</evidence>
<dbReference type="InterPro" id="IPR018076">
    <property type="entry name" value="T2SS_GspF_dom"/>
</dbReference>
<dbReference type="Proteomes" id="UP001589707">
    <property type="component" value="Unassembled WGS sequence"/>
</dbReference>
<keyword evidence="2" id="KW-1003">Cell membrane</keyword>
<evidence type="ECO:0000313" key="9">
    <source>
        <dbReference type="Proteomes" id="UP001589707"/>
    </source>
</evidence>
<feature type="transmembrane region" description="Helical" evidence="6">
    <location>
        <begin position="295"/>
        <end position="315"/>
    </location>
</feature>
<dbReference type="PANTHER" id="PTHR35007:SF4">
    <property type="entry name" value="CONSERVED TRANSMEMBRANE PROTEIN-RELATED"/>
    <property type="match status" value="1"/>
</dbReference>
<dbReference type="Pfam" id="PF00482">
    <property type="entry name" value="T2SSF"/>
    <property type="match status" value="1"/>
</dbReference>